<comment type="caution">
    <text evidence="1">The sequence shown here is derived from an EMBL/GenBank/DDBJ whole genome shotgun (WGS) entry which is preliminary data.</text>
</comment>
<evidence type="ECO:0000313" key="1">
    <source>
        <dbReference type="EMBL" id="OMH80955.1"/>
    </source>
</evidence>
<evidence type="ECO:0000313" key="2">
    <source>
        <dbReference type="Proteomes" id="UP000188320"/>
    </source>
</evidence>
<dbReference type="EMBL" id="LSSK01001028">
    <property type="protein sequence ID" value="OMH80955.1"/>
    <property type="molecule type" value="Genomic_DNA"/>
</dbReference>
<dbReference type="AlphaFoldDB" id="A0A1R1PIW7"/>
<sequence>MFGIGFPANITPATNSDITFTPKETLVIANTTPNGNINIAAMATASNMPHHGRPMAFFSHAIIPNNAVIRNSTTYQDHGTFLYLFISFSCISSLPNPLCVEIALCNSLQLWINT</sequence>
<proteinExistence type="predicted"/>
<organism evidence="1 2">
    <name type="scientific">Zancudomyces culisetae</name>
    <name type="common">Gut fungus</name>
    <name type="synonym">Smittium culisetae</name>
    <dbReference type="NCBI Taxonomy" id="1213189"/>
    <lineage>
        <taxon>Eukaryota</taxon>
        <taxon>Fungi</taxon>
        <taxon>Fungi incertae sedis</taxon>
        <taxon>Zoopagomycota</taxon>
        <taxon>Kickxellomycotina</taxon>
        <taxon>Harpellomycetes</taxon>
        <taxon>Harpellales</taxon>
        <taxon>Legeriomycetaceae</taxon>
        <taxon>Zancudomyces</taxon>
    </lineage>
</organism>
<protein>
    <submittedName>
        <fullName evidence="1">Uncharacterized protein</fullName>
    </submittedName>
</protein>
<keyword evidence="2" id="KW-1185">Reference proteome</keyword>
<name>A0A1R1PIW7_ZANCU</name>
<accession>A0A1R1PIW7</accession>
<reference evidence="2" key="1">
    <citation type="submission" date="2017-01" db="EMBL/GenBank/DDBJ databases">
        <authorList>
            <person name="Wang Y."/>
            <person name="White M."/>
            <person name="Kvist S."/>
            <person name="Moncalvo J.-M."/>
        </authorList>
    </citation>
    <scope>NUCLEOTIDE SEQUENCE [LARGE SCALE GENOMIC DNA]</scope>
    <source>
        <strain evidence="2">COL-18-3</strain>
    </source>
</reference>
<gene>
    <name evidence="1" type="ORF">AX774_g5608</name>
</gene>
<dbReference type="Proteomes" id="UP000188320">
    <property type="component" value="Unassembled WGS sequence"/>
</dbReference>